<dbReference type="GO" id="GO:0016874">
    <property type="term" value="F:ligase activity"/>
    <property type="evidence" value="ECO:0007669"/>
    <property type="project" value="UniProtKB-KW"/>
</dbReference>
<evidence type="ECO:0000256" key="8">
    <source>
        <dbReference type="ARBA" id="ARBA00039149"/>
    </source>
</evidence>
<dbReference type="SUPFAM" id="SSF52402">
    <property type="entry name" value="Adenine nucleotide alpha hydrolases-like"/>
    <property type="match status" value="1"/>
</dbReference>
<evidence type="ECO:0000256" key="4">
    <source>
        <dbReference type="ARBA" id="ARBA00022741"/>
    </source>
</evidence>
<dbReference type="InterPro" id="IPR014729">
    <property type="entry name" value="Rossmann-like_a/b/a_fold"/>
</dbReference>
<evidence type="ECO:0000256" key="3">
    <source>
        <dbReference type="ARBA" id="ARBA00022723"/>
    </source>
</evidence>
<keyword evidence="11" id="KW-1185">Reference proteome</keyword>
<protein>
    <recommendedName>
        <fullName evidence="8">7-cyano-7-deazaguanine synthase</fullName>
        <ecNumber evidence="8">6.3.4.20</ecNumber>
    </recommendedName>
</protein>
<sequence>MSKSLVVLSGGQDSTTCLFDAVNRLGVESVRAIAFDYGQRHAIELRSAEIVAEMAGVQLEVIDVEGILQSTSPLTSDTPPDQYESFSQMEEVVGNKVEKTFVPMRNSLFLTIAANRAVALGCTTVVTGVCGQDNANYPDCTEEFINKIETSINQSLGFIRYEGSKRVIDERYITISTPLMFMSKAQSVVFASRIPGCMKALAYSHTSYDGEYPPTKNNHSNLLRAQGFLESGLPDPLVLRGWLDGMMALPTTSNYLNAWYHCVSYGLVPVHSMYDHEHAYELTADWGECFKKGDIVWKYLRDDFGMSASKLELTSEPHMSMSRNPDGSNCFYTPPASFLKRITISDALSKMRI</sequence>
<keyword evidence="5" id="KW-0862">Zinc</keyword>
<dbReference type="Pfam" id="PF06508">
    <property type="entry name" value="QueC"/>
    <property type="match status" value="1"/>
</dbReference>
<dbReference type="GO" id="GO:0046872">
    <property type="term" value="F:metal ion binding"/>
    <property type="evidence" value="ECO:0007669"/>
    <property type="project" value="UniProtKB-KW"/>
</dbReference>
<dbReference type="EC" id="6.3.4.20" evidence="8"/>
<comment type="pathway">
    <text evidence="1">Purine metabolism; 7-cyano-7-deazaguanine biosynthesis.</text>
</comment>
<dbReference type="RefSeq" id="YP_010671721.1">
    <property type="nucleotide sequence ID" value="NC_070970.1"/>
</dbReference>
<keyword evidence="6" id="KW-0067">ATP-binding</keyword>
<comment type="catalytic activity">
    <reaction evidence="9">
        <text>7-carboxy-7-carbaguanine + NH4(+) + 2 ATP = 7-cyano-7-carbaguanine + 2 AMP + 2 diphosphate + 2 H(+)</text>
        <dbReference type="Rhea" id="RHEA:27982"/>
        <dbReference type="ChEBI" id="CHEBI:15378"/>
        <dbReference type="ChEBI" id="CHEBI:28938"/>
        <dbReference type="ChEBI" id="CHEBI:30616"/>
        <dbReference type="ChEBI" id="CHEBI:33019"/>
        <dbReference type="ChEBI" id="CHEBI:45075"/>
        <dbReference type="ChEBI" id="CHEBI:61036"/>
        <dbReference type="ChEBI" id="CHEBI:456215"/>
        <dbReference type="EC" id="6.3.4.20"/>
    </reaction>
</comment>
<evidence type="ECO:0000313" key="10">
    <source>
        <dbReference type="EMBL" id="QEA09769.1"/>
    </source>
</evidence>
<comment type="similarity">
    <text evidence="7">Belongs to the QueC family.</text>
</comment>
<dbReference type="GeneID" id="77947976"/>
<reference evidence="10 11" key="1">
    <citation type="journal article" date="2020" name="Phage (New Rochelle)">
        <title>A New High-Throughput Screening Method for Phages: Enabling Crude Isolation and Fast Identification of Diverse Phages with Therapeutic Potential.</title>
        <authorList>
            <person name="Olsen N.S."/>
            <person name="Hendriksen N.B."/>
            <person name="Hansen L.H."/>
            <person name="Kot W."/>
        </authorList>
    </citation>
    <scope>NUCLEOTIDE SEQUENCE [LARGE SCALE GENOMIC DNA]</scope>
</reference>
<keyword evidence="3" id="KW-0479">Metal-binding</keyword>
<dbReference type="KEGG" id="vg:77947976"/>
<keyword evidence="4" id="KW-0547">Nucleotide-binding</keyword>
<evidence type="ECO:0000256" key="2">
    <source>
        <dbReference type="ARBA" id="ARBA00022598"/>
    </source>
</evidence>
<evidence type="ECO:0000256" key="9">
    <source>
        <dbReference type="ARBA" id="ARBA00047890"/>
    </source>
</evidence>
<proteinExistence type="inferred from homology"/>
<evidence type="ECO:0000256" key="1">
    <source>
        <dbReference type="ARBA" id="ARBA00005061"/>
    </source>
</evidence>
<evidence type="ECO:0000313" key="11">
    <source>
        <dbReference type="Proteomes" id="UP000617051"/>
    </source>
</evidence>
<accession>A0A7S5AYW9</accession>
<evidence type="ECO:0000256" key="6">
    <source>
        <dbReference type="ARBA" id="ARBA00022840"/>
    </source>
</evidence>
<dbReference type="GO" id="GO:0005524">
    <property type="term" value="F:ATP binding"/>
    <property type="evidence" value="ECO:0007669"/>
    <property type="project" value="UniProtKB-KW"/>
</dbReference>
<evidence type="ECO:0000256" key="5">
    <source>
        <dbReference type="ARBA" id="ARBA00022833"/>
    </source>
</evidence>
<dbReference type="EMBL" id="MN029011">
    <property type="protein sequence ID" value="QEA09769.1"/>
    <property type="molecule type" value="Genomic_DNA"/>
</dbReference>
<dbReference type="InterPro" id="IPR018317">
    <property type="entry name" value="QueC"/>
</dbReference>
<dbReference type="Gene3D" id="3.40.50.620">
    <property type="entry name" value="HUPs"/>
    <property type="match status" value="1"/>
</dbReference>
<dbReference type="PANTHER" id="PTHR42914:SF1">
    <property type="entry name" value="7-CYANO-7-DEAZAGUANINE SYNTHASE"/>
    <property type="match status" value="1"/>
</dbReference>
<dbReference type="Proteomes" id="UP000617051">
    <property type="component" value="Segment"/>
</dbReference>
<evidence type="ECO:0000256" key="7">
    <source>
        <dbReference type="ARBA" id="ARBA00037993"/>
    </source>
</evidence>
<keyword evidence="2" id="KW-0436">Ligase</keyword>
<name>A0A7S5AYW9_9CAUD</name>
<organism evidence="10 11">
    <name type="scientific">Pseudomonas phage Iggy</name>
    <dbReference type="NCBI Taxonomy" id="2592193"/>
    <lineage>
        <taxon>Viruses</taxon>
        <taxon>Duplodnaviria</taxon>
        <taxon>Heunggongvirae</taxon>
        <taxon>Uroviricota</taxon>
        <taxon>Caudoviricetes</taxon>
        <taxon>Queuovirinae</taxon>
        <taxon>Iggyvirus</taxon>
        <taxon>Iggyvirus iggy</taxon>
    </lineage>
</organism>
<dbReference type="PANTHER" id="PTHR42914">
    <property type="entry name" value="7-CYANO-7-DEAZAGUANINE SYNTHASE"/>
    <property type="match status" value="1"/>
</dbReference>